<reference evidence="1" key="1">
    <citation type="journal article" date="2014" name="Front. Microbiol.">
        <title>High frequency of phylogenetically diverse reductive dehalogenase-homologous genes in deep subseafloor sedimentary metagenomes.</title>
        <authorList>
            <person name="Kawai M."/>
            <person name="Futagami T."/>
            <person name="Toyoda A."/>
            <person name="Takaki Y."/>
            <person name="Nishi S."/>
            <person name="Hori S."/>
            <person name="Arai W."/>
            <person name="Tsubouchi T."/>
            <person name="Morono Y."/>
            <person name="Uchiyama I."/>
            <person name="Ito T."/>
            <person name="Fujiyama A."/>
            <person name="Inagaki F."/>
            <person name="Takami H."/>
        </authorList>
    </citation>
    <scope>NUCLEOTIDE SEQUENCE</scope>
    <source>
        <strain evidence="1">Expedition CK06-06</strain>
    </source>
</reference>
<gene>
    <name evidence="1" type="ORF">S06H3_33810</name>
</gene>
<organism evidence="1">
    <name type="scientific">marine sediment metagenome</name>
    <dbReference type="NCBI Taxonomy" id="412755"/>
    <lineage>
        <taxon>unclassified sequences</taxon>
        <taxon>metagenomes</taxon>
        <taxon>ecological metagenomes</taxon>
    </lineage>
</organism>
<evidence type="ECO:0000313" key="1">
    <source>
        <dbReference type="EMBL" id="GAI24921.1"/>
    </source>
</evidence>
<protein>
    <submittedName>
        <fullName evidence="1">Uncharacterized protein</fullName>
    </submittedName>
</protein>
<name>X1N3S9_9ZZZZ</name>
<dbReference type="EMBL" id="BARV01020222">
    <property type="protein sequence ID" value="GAI24921.1"/>
    <property type="molecule type" value="Genomic_DNA"/>
</dbReference>
<accession>X1N3S9</accession>
<sequence>MSTGLTDALSGNYAYCCVEVNQMPASEVSAIAPLAGTLPGLTAKGRPDMDIG</sequence>
<dbReference type="AlphaFoldDB" id="X1N3S9"/>
<feature type="non-terminal residue" evidence="1">
    <location>
        <position position="52"/>
    </location>
</feature>
<proteinExistence type="predicted"/>
<comment type="caution">
    <text evidence="1">The sequence shown here is derived from an EMBL/GenBank/DDBJ whole genome shotgun (WGS) entry which is preliminary data.</text>
</comment>